<comment type="caution">
    <text evidence="2">The sequence shown here is derived from an EMBL/GenBank/DDBJ whole genome shotgun (WGS) entry which is preliminary data.</text>
</comment>
<feature type="non-terminal residue" evidence="2">
    <location>
        <position position="117"/>
    </location>
</feature>
<keyword evidence="1" id="KW-1133">Transmembrane helix</keyword>
<reference evidence="2" key="1">
    <citation type="journal article" date="2014" name="Front. Microbiol.">
        <title>High frequency of phylogenetically diverse reductive dehalogenase-homologous genes in deep subseafloor sedimentary metagenomes.</title>
        <authorList>
            <person name="Kawai M."/>
            <person name="Futagami T."/>
            <person name="Toyoda A."/>
            <person name="Takaki Y."/>
            <person name="Nishi S."/>
            <person name="Hori S."/>
            <person name="Arai W."/>
            <person name="Tsubouchi T."/>
            <person name="Morono Y."/>
            <person name="Uchiyama I."/>
            <person name="Ito T."/>
            <person name="Fujiyama A."/>
            <person name="Inagaki F."/>
            <person name="Takami H."/>
        </authorList>
    </citation>
    <scope>NUCLEOTIDE SEQUENCE</scope>
    <source>
        <strain evidence="2">Expedition CK06-06</strain>
    </source>
</reference>
<sequence>MKVTRLHLILFLIVLAVVGLYVVQTRHKRPKVKKVVEPEAVVKVTPQPENLARQTIAIAGEYWKIAKKEGRDFSPGQATLRLAKEYFANNDFEQAISLAKKSIEQLKSAPLIGKYYT</sequence>
<dbReference type="AlphaFoldDB" id="X1KA96"/>
<accession>X1KA96</accession>
<dbReference type="EMBL" id="BARV01011045">
    <property type="protein sequence ID" value="GAI03518.1"/>
    <property type="molecule type" value="Genomic_DNA"/>
</dbReference>
<evidence type="ECO:0000313" key="2">
    <source>
        <dbReference type="EMBL" id="GAI03518.1"/>
    </source>
</evidence>
<keyword evidence="1" id="KW-0812">Transmembrane</keyword>
<organism evidence="2">
    <name type="scientific">marine sediment metagenome</name>
    <dbReference type="NCBI Taxonomy" id="412755"/>
    <lineage>
        <taxon>unclassified sequences</taxon>
        <taxon>metagenomes</taxon>
        <taxon>ecological metagenomes</taxon>
    </lineage>
</organism>
<keyword evidence="1" id="KW-0472">Membrane</keyword>
<proteinExistence type="predicted"/>
<evidence type="ECO:0000256" key="1">
    <source>
        <dbReference type="SAM" id="Phobius"/>
    </source>
</evidence>
<protein>
    <recommendedName>
        <fullName evidence="3">DUF4398 domain-containing protein</fullName>
    </recommendedName>
</protein>
<feature type="transmembrane region" description="Helical" evidence="1">
    <location>
        <begin position="6"/>
        <end position="23"/>
    </location>
</feature>
<evidence type="ECO:0008006" key="3">
    <source>
        <dbReference type="Google" id="ProtNLM"/>
    </source>
</evidence>
<name>X1KA96_9ZZZZ</name>
<gene>
    <name evidence="2" type="ORF">S06H3_21130</name>
</gene>